<feature type="chain" id="PRO_5035222910" evidence="1">
    <location>
        <begin position="26"/>
        <end position="70"/>
    </location>
</feature>
<evidence type="ECO:0000256" key="1">
    <source>
        <dbReference type="SAM" id="SignalP"/>
    </source>
</evidence>
<reference evidence="2" key="1">
    <citation type="submission" date="2021-06" db="EMBL/GenBank/DDBJ databases">
        <authorList>
            <person name="Hodson N. C."/>
            <person name="Mongue J. A."/>
            <person name="Jaron S. K."/>
        </authorList>
    </citation>
    <scope>NUCLEOTIDE SEQUENCE</scope>
</reference>
<sequence length="70" mass="7946">MKVVTVLGIALQLQCTLCWTQSVRSNKESMDLKFSHIATIRKYLRSTQLNVWDAKANEKTGKVEFSDLTA</sequence>
<dbReference type="EMBL" id="CAJVCH010344748">
    <property type="protein sequence ID" value="CAG7815457.1"/>
    <property type="molecule type" value="Genomic_DNA"/>
</dbReference>
<evidence type="ECO:0000313" key="3">
    <source>
        <dbReference type="Proteomes" id="UP000708208"/>
    </source>
</evidence>
<keyword evidence="1" id="KW-0732">Signal</keyword>
<name>A0A8J2PAL9_9HEXA</name>
<keyword evidence="3" id="KW-1185">Reference proteome</keyword>
<gene>
    <name evidence="2" type="ORF">AFUS01_LOCUS26135</name>
</gene>
<dbReference type="AlphaFoldDB" id="A0A8J2PAL9"/>
<organism evidence="2 3">
    <name type="scientific">Allacma fusca</name>
    <dbReference type="NCBI Taxonomy" id="39272"/>
    <lineage>
        <taxon>Eukaryota</taxon>
        <taxon>Metazoa</taxon>
        <taxon>Ecdysozoa</taxon>
        <taxon>Arthropoda</taxon>
        <taxon>Hexapoda</taxon>
        <taxon>Collembola</taxon>
        <taxon>Symphypleona</taxon>
        <taxon>Sminthuridae</taxon>
        <taxon>Allacma</taxon>
    </lineage>
</organism>
<feature type="signal peptide" evidence="1">
    <location>
        <begin position="1"/>
        <end position="25"/>
    </location>
</feature>
<protein>
    <submittedName>
        <fullName evidence="2">Uncharacterized protein</fullName>
    </submittedName>
</protein>
<dbReference type="Proteomes" id="UP000708208">
    <property type="component" value="Unassembled WGS sequence"/>
</dbReference>
<evidence type="ECO:0000313" key="2">
    <source>
        <dbReference type="EMBL" id="CAG7815457.1"/>
    </source>
</evidence>
<proteinExistence type="predicted"/>
<comment type="caution">
    <text evidence="2">The sequence shown here is derived from an EMBL/GenBank/DDBJ whole genome shotgun (WGS) entry which is preliminary data.</text>
</comment>
<accession>A0A8J2PAL9</accession>